<evidence type="ECO:0000256" key="4">
    <source>
        <dbReference type="ARBA" id="ARBA00022801"/>
    </source>
</evidence>
<keyword evidence="3 6" id="KW-0719">Serine esterase</keyword>
<dbReference type="InterPro" id="IPR000073">
    <property type="entry name" value="AB_hydrolase_1"/>
</dbReference>
<dbReference type="Proteomes" id="UP000092666">
    <property type="component" value="Unassembled WGS sequence"/>
</dbReference>
<keyword evidence="11" id="KW-1185">Reference proteome</keyword>
<dbReference type="EMBL" id="KI669510">
    <property type="protein sequence ID" value="OCF32214.1"/>
    <property type="molecule type" value="Genomic_DNA"/>
</dbReference>
<evidence type="ECO:0000256" key="8">
    <source>
        <dbReference type="SAM" id="MobiDB-lite"/>
    </source>
</evidence>
<dbReference type="Pfam" id="PF12697">
    <property type="entry name" value="Abhydrolase_6"/>
    <property type="match status" value="1"/>
</dbReference>
<evidence type="ECO:0000256" key="6">
    <source>
        <dbReference type="PIRNR" id="PIRNR022950"/>
    </source>
</evidence>
<feature type="active site" evidence="7">
    <location>
        <position position="233"/>
    </location>
</feature>
<feature type="active site" evidence="7">
    <location>
        <position position="375"/>
    </location>
</feature>
<keyword evidence="4 6" id="KW-0378">Hydrolase</keyword>
<dbReference type="SUPFAM" id="SSF53474">
    <property type="entry name" value="alpha/beta-Hydrolases"/>
    <property type="match status" value="1"/>
</dbReference>
<dbReference type="InterPro" id="IPR029058">
    <property type="entry name" value="AB_hydrolase_fold"/>
</dbReference>
<comment type="function">
    <text evidence="6">Demethylates proteins that have been reversibly carboxymethylated.</text>
</comment>
<dbReference type="Gene3D" id="3.40.50.1820">
    <property type="entry name" value="alpha/beta hydrolase"/>
    <property type="match status" value="1"/>
</dbReference>
<organism evidence="10 11">
    <name type="scientific">Kwoniella heveanensis BCC8398</name>
    <dbReference type="NCBI Taxonomy" id="1296120"/>
    <lineage>
        <taxon>Eukaryota</taxon>
        <taxon>Fungi</taxon>
        <taxon>Dikarya</taxon>
        <taxon>Basidiomycota</taxon>
        <taxon>Agaricomycotina</taxon>
        <taxon>Tremellomycetes</taxon>
        <taxon>Tremellales</taxon>
        <taxon>Cryptococcaceae</taxon>
        <taxon>Kwoniella</taxon>
    </lineage>
</organism>
<feature type="domain" description="AB hydrolase-1" evidence="9">
    <location>
        <begin position="121"/>
        <end position="385"/>
    </location>
</feature>
<feature type="region of interest" description="Disordered" evidence="8">
    <location>
        <begin position="87"/>
        <end position="119"/>
    </location>
</feature>
<feature type="compositionally biased region" description="Acidic residues" evidence="8">
    <location>
        <begin position="25"/>
        <end position="44"/>
    </location>
</feature>
<evidence type="ECO:0000313" key="11">
    <source>
        <dbReference type="Proteomes" id="UP000092666"/>
    </source>
</evidence>
<dbReference type="PANTHER" id="PTHR14189:SF0">
    <property type="entry name" value="PROTEIN PHOSPHATASE METHYLESTERASE 1"/>
    <property type="match status" value="1"/>
</dbReference>
<gene>
    <name evidence="10" type="ORF">I316_06128</name>
</gene>
<dbReference type="AlphaFoldDB" id="A0A1B9GM81"/>
<dbReference type="PIRSF" id="PIRSF022950">
    <property type="entry name" value="PPase_methylesterase_euk"/>
    <property type="match status" value="1"/>
</dbReference>
<proteinExistence type="inferred from homology"/>
<dbReference type="PANTHER" id="PTHR14189">
    <property type="entry name" value="PROTEIN PHOSPHATASE METHYLESTERASE-1 RELATED"/>
    <property type="match status" value="1"/>
</dbReference>
<evidence type="ECO:0000256" key="7">
    <source>
        <dbReference type="PIRSR" id="PIRSR022950-1"/>
    </source>
</evidence>
<evidence type="ECO:0000256" key="2">
    <source>
        <dbReference type="ARBA" id="ARBA00020672"/>
    </source>
</evidence>
<comment type="similarity">
    <text evidence="1 6">Belongs to the AB hydrolase superfamily.</text>
</comment>
<evidence type="ECO:0000256" key="1">
    <source>
        <dbReference type="ARBA" id="ARBA00008645"/>
    </source>
</evidence>
<dbReference type="InterPro" id="IPR016812">
    <property type="entry name" value="PPase_methylesterase_euk"/>
</dbReference>
<evidence type="ECO:0000256" key="5">
    <source>
        <dbReference type="ARBA" id="ARBA00049203"/>
    </source>
</evidence>
<feature type="active site" evidence="7">
    <location>
        <position position="206"/>
    </location>
</feature>
<evidence type="ECO:0000313" key="10">
    <source>
        <dbReference type="EMBL" id="OCF32214.1"/>
    </source>
</evidence>
<evidence type="ECO:0000256" key="3">
    <source>
        <dbReference type="ARBA" id="ARBA00022487"/>
    </source>
</evidence>
<feature type="region of interest" description="Disordered" evidence="8">
    <location>
        <begin position="1"/>
        <end position="64"/>
    </location>
</feature>
<dbReference type="GO" id="GO:0051723">
    <property type="term" value="F:protein methylesterase activity"/>
    <property type="evidence" value="ECO:0007669"/>
    <property type="project" value="UniProtKB-EC"/>
</dbReference>
<sequence length="428" mass="45840">MSDVFRKAMTNKLPRLPPTRAPWADEPEREVAETEDLEDEEGDSLTDLGAMLPPPTKYGGTDLSPLSASSFFSQALEVSPPSSPCTFRVYLTPPTSTPSSQQRPGGSDSGGSGSSKNGTYLVCHHGGGASGLSFAALAREVKSKSDGEMGVLAFDCRGHGKTQTEGSLAVERDLSLPTLLSDFLGLVEHMFPDPKAAPSLVLLGHSMGAAPILSAAPILQSKGYTVPGVVVLDVVEGTAVEALPLMKGIIAQRPSSFRSVVDAIHWHLSSHTIRDTDAARVSVPSLLVPAPDPGPSSALDSQHHLGPKGKQVWRTDLLATEPYWEDWYRGLSSRFLAAKCARLLVLAGQERLDKELMVGQMQGKFQLEVMQDTGHYLHEDNPSSLASTLVQFWRRNTRVLVLPPKIGQPGVSGLKNSAPAVVRRVGEE</sequence>
<dbReference type="OrthoDB" id="194865at2759"/>
<name>A0A1B9GM81_9TREE</name>
<protein>
    <recommendedName>
        <fullName evidence="2 6">Protein phosphatase methylesterase 1</fullName>
        <shortName evidence="6">PME-1</shortName>
        <ecNumber evidence="6">3.1.1.-</ecNumber>
    </recommendedName>
</protein>
<comment type="catalytic activity">
    <reaction evidence="5">
        <text>[phosphatase 2A protein]-C-terminal L-leucine methyl ester + H2O = [phosphatase 2A protein]-C-terminal L-leucine + methanol + H(+)</text>
        <dbReference type="Rhea" id="RHEA:48548"/>
        <dbReference type="Rhea" id="RHEA-COMP:12134"/>
        <dbReference type="Rhea" id="RHEA-COMP:12135"/>
        <dbReference type="ChEBI" id="CHEBI:15377"/>
        <dbReference type="ChEBI" id="CHEBI:15378"/>
        <dbReference type="ChEBI" id="CHEBI:17790"/>
        <dbReference type="ChEBI" id="CHEBI:90516"/>
        <dbReference type="ChEBI" id="CHEBI:90517"/>
        <dbReference type="EC" id="3.1.1.89"/>
    </reaction>
</comment>
<evidence type="ECO:0000259" key="9">
    <source>
        <dbReference type="Pfam" id="PF12697"/>
    </source>
</evidence>
<reference evidence="10 11" key="1">
    <citation type="submission" date="2013-07" db="EMBL/GenBank/DDBJ databases">
        <title>The Genome Sequence of Cryptococcus heveanensis BCC8398.</title>
        <authorList>
            <consortium name="The Broad Institute Genome Sequencing Platform"/>
            <person name="Cuomo C."/>
            <person name="Litvintseva A."/>
            <person name="Chen Y."/>
            <person name="Heitman J."/>
            <person name="Sun S."/>
            <person name="Springer D."/>
            <person name="Dromer F."/>
            <person name="Young S.K."/>
            <person name="Zeng Q."/>
            <person name="Gargeya S."/>
            <person name="Fitzgerald M."/>
            <person name="Abouelleil A."/>
            <person name="Alvarado L."/>
            <person name="Berlin A.M."/>
            <person name="Chapman S.B."/>
            <person name="Dewar J."/>
            <person name="Goldberg J."/>
            <person name="Griggs A."/>
            <person name="Gujja S."/>
            <person name="Hansen M."/>
            <person name="Howarth C."/>
            <person name="Imamovic A."/>
            <person name="Larimer J."/>
            <person name="McCowan C."/>
            <person name="Murphy C."/>
            <person name="Pearson M."/>
            <person name="Priest M."/>
            <person name="Roberts A."/>
            <person name="Saif S."/>
            <person name="Shea T."/>
            <person name="Sykes S."/>
            <person name="Wortman J."/>
            <person name="Nusbaum C."/>
            <person name="Birren B."/>
        </authorList>
    </citation>
    <scope>NUCLEOTIDE SEQUENCE [LARGE SCALE GENOMIC DNA]</scope>
    <source>
        <strain evidence="10 11">BCC8398</strain>
    </source>
</reference>
<dbReference type="STRING" id="1296120.A0A1B9GM81"/>
<accession>A0A1B9GM81</accession>
<dbReference type="EC" id="3.1.1.-" evidence="6"/>
<reference evidence="11" key="2">
    <citation type="submission" date="2013-12" db="EMBL/GenBank/DDBJ databases">
        <title>Evolution of pathogenesis and genome organization in the Tremellales.</title>
        <authorList>
            <person name="Cuomo C."/>
            <person name="Litvintseva A."/>
            <person name="Heitman J."/>
            <person name="Chen Y."/>
            <person name="Sun S."/>
            <person name="Springer D."/>
            <person name="Dromer F."/>
            <person name="Young S."/>
            <person name="Zeng Q."/>
            <person name="Chapman S."/>
            <person name="Gujja S."/>
            <person name="Saif S."/>
            <person name="Birren B."/>
        </authorList>
    </citation>
    <scope>NUCLEOTIDE SEQUENCE [LARGE SCALE GENOMIC DNA]</scope>
    <source>
        <strain evidence="11">BCC8398</strain>
    </source>
</reference>